<protein>
    <submittedName>
        <fullName evidence="2">Uncharacterized protein</fullName>
    </submittedName>
</protein>
<evidence type="ECO:0000256" key="1">
    <source>
        <dbReference type="SAM" id="Coils"/>
    </source>
</evidence>
<evidence type="ECO:0000313" key="2">
    <source>
        <dbReference type="EMBL" id="CAF1256633.1"/>
    </source>
</evidence>
<dbReference type="EMBL" id="CAJNOJ010000183">
    <property type="protein sequence ID" value="CAF1256633.1"/>
    <property type="molecule type" value="Genomic_DNA"/>
</dbReference>
<feature type="coiled-coil region" evidence="1">
    <location>
        <begin position="203"/>
        <end position="248"/>
    </location>
</feature>
<keyword evidence="1" id="KW-0175">Coiled coil</keyword>
<dbReference type="InterPro" id="IPR027417">
    <property type="entry name" value="P-loop_NTPase"/>
</dbReference>
<comment type="caution">
    <text evidence="2">The sequence shown here is derived from an EMBL/GenBank/DDBJ whole genome shotgun (WGS) entry which is preliminary data.</text>
</comment>
<gene>
    <name evidence="2" type="ORF">EDS130_LOCUS28282</name>
</gene>
<accession>A0A815AF62</accession>
<organism evidence="2 3">
    <name type="scientific">Adineta ricciae</name>
    <name type="common">Rotifer</name>
    <dbReference type="NCBI Taxonomy" id="249248"/>
    <lineage>
        <taxon>Eukaryota</taxon>
        <taxon>Metazoa</taxon>
        <taxon>Spiralia</taxon>
        <taxon>Gnathifera</taxon>
        <taxon>Rotifera</taxon>
        <taxon>Eurotatoria</taxon>
        <taxon>Bdelloidea</taxon>
        <taxon>Adinetida</taxon>
        <taxon>Adinetidae</taxon>
        <taxon>Adineta</taxon>
    </lineage>
</organism>
<dbReference type="SUPFAM" id="SSF52540">
    <property type="entry name" value="P-loop containing nucleoside triphosphate hydrolases"/>
    <property type="match status" value="1"/>
</dbReference>
<sequence length="273" mass="32115">MCSIMSDKKSSSTLPERFRTDNLESKRNKITQEIVQDFEENGQYKMKKVEHVNILIIGRMHSGKSTIKALLVDPTSVPNGLTLKFGTRDPQFQAFYLKDKNTVINIIETRGKIYSQSKNKEQREKLRKELVEDAAFHKIAPFFKLGILFSGSINRDDYNNGIECVYNQYFAAVDYRTQLIEKFLSVRDPLPINQMRISPERSANDLKKQKEDEVLNLRQALEEQEYIVKQFQKQESEDEHEIRRLTEKYRRAILREQELRAHMSDNTTNDPRF</sequence>
<dbReference type="Proteomes" id="UP000663852">
    <property type="component" value="Unassembled WGS sequence"/>
</dbReference>
<name>A0A815AF62_ADIRI</name>
<reference evidence="2" key="1">
    <citation type="submission" date="2021-02" db="EMBL/GenBank/DDBJ databases">
        <authorList>
            <person name="Nowell W R."/>
        </authorList>
    </citation>
    <scope>NUCLEOTIDE SEQUENCE</scope>
</reference>
<dbReference type="AlphaFoldDB" id="A0A815AF62"/>
<evidence type="ECO:0000313" key="3">
    <source>
        <dbReference type="Proteomes" id="UP000663852"/>
    </source>
</evidence>
<dbReference type="OrthoDB" id="425923at2759"/>
<proteinExistence type="predicted"/>